<feature type="region of interest" description="Disordered" evidence="1">
    <location>
        <begin position="25"/>
        <end position="48"/>
    </location>
</feature>
<dbReference type="EMBL" id="JARJCW010000027">
    <property type="protein sequence ID" value="KAJ7210733.1"/>
    <property type="molecule type" value="Genomic_DNA"/>
</dbReference>
<evidence type="ECO:0000313" key="2">
    <source>
        <dbReference type="EMBL" id="KAJ7210733.1"/>
    </source>
</evidence>
<gene>
    <name evidence="2" type="ORF">GGX14DRAFT_394369</name>
</gene>
<accession>A0AAD6VIN8</accession>
<dbReference type="Proteomes" id="UP001219525">
    <property type="component" value="Unassembled WGS sequence"/>
</dbReference>
<organism evidence="2 3">
    <name type="scientific">Mycena pura</name>
    <dbReference type="NCBI Taxonomy" id="153505"/>
    <lineage>
        <taxon>Eukaryota</taxon>
        <taxon>Fungi</taxon>
        <taxon>Dikarya</taxon>
        <taxon>Basidiomycota</taxon>
        <taxon>Agaricomycotina</taxon>
        <taxon>Agaricomycetes</taxon>
        <taxon>Agaricomycetidae</taxon>
        <taxon>Agaricales</taxon>
        <taxon>Marasmiineae</taxon>
        <taxon>Mycenaceae</taxon>
        <taxon>Mycena</taxon>
    </lineage>
</organism>
<protein>
    <submittedName>
        <fullName evidence="2">Uncharacterized protein</fullName>
    </submittedName>
</protein>
<keyword evidence="3" id="KW-1185">Reference proteome</keyword>
<evidence type="ECO:0000313" key="3">
    <source>
        <dbReference type="Proteomes" id="UP001219525"/>
    </source>
</evidence>
<sequence length="127" mass="13875">MHSRSSATTSTWVFTSSTAMRARSHCRAPPARLNPGPARKAGVRAGRDVSVRARAGPEMAWPTAHASQDAWQVSYLNEAAMWEAVWTMVLDRSDGEKASSRQIVRPPATEPKACGSIFLLLARELNL</sequence>
<reference evidence="2" key="1">
    <citation type="submission" date="2023-03" db="EMBL/GenBank/DDBJ databases">
        <title>Massive genome expansion in bonnet fungi (Mycena s.s.) driven by repeated elements and novel gene families across ecological guilds.</title>
        <authorList>
            <consortium name="Lawrence Berkeley National Laboratory"/>
            <person name="Harder C.B."/>
            <person name="Miyauchi S."/>
            <person name="Viragh M."/>
            <person name="Kuo A."/>
            <person name="Thoen E."/>
            <person name="Andreopoulos B."/>
            <person name="Lu D."/>
            <person name="Skrede I."/>
            <person name="Drula E."/>
            <person name="Henrissat B."/>
            <person name="Morin E."/>
            <person name="Kohler A."/>
            <person name="Barry K."/>
            <person name="LaButti K."/>
            <person name="Morin E."/>
            <person name="Salamov A."/>
            <person name="Lipzen A."/>
            <person name="Mereny Z."/>
            <person name="Hegedus B."/>
            <person name="Baldrian P."/>
            <person name="Stursova M."/>
            <person name="Weitz H."/>
            <person name="Taylor A."/>
            <person name="Grigoriev I.V."/>
            <person name="Nagy L.G."/>
            <person name="Martin F."/>
            <person name="Kauserud H."/>
        </authorList>
    </citation>
    <scope>NUCLEOTIDE SEQUENCE</scope>
    <source>
        <strain evidence="2">9144</strain>
    </source>
</reference>
<proteinExistence type="predicted"/>
<dbReference type="AlphaFoldDB" id="A0AAD6VIN8"/>
<name>A0AAD6VIN8_9AGAR</name>
<evidence type="ECO:0000256" key="1">
    <source>
        <dbReference type="SAM" id="MobiDB-lite"/>
    </source>
</evidence>
<comment type="caution">
    <text evidence="2">The sequence shown here is derived from an EMBL/GenBank/DDBJ whole genome shotgun (WGS) entry which is preliminary data.</text>
</comment>